<name>A0A0R3U434_MESCO</name>
<evidence type="ECO:0000313" key="4">
    <source>
        <dbReference type="WBParaSite" id="MCOS_0000138501-mRNA-1"/>
    </source>
</evidence>
<proteinExistence type="predicted"/>
<organism evidence="4">
    <name type="scientific">Mesocestoides corti</name>
    <name type="common">Flatworm</name>
    <dbReference type="NCBI Taxonomy" id="53468"/>
    <lineage>
        <taxon>Eukaryota</taxon>
        <taxon>Metazoa</taxon>
        <taxon>Spiralia</taxon>
        <taxon>Lophotrochozoa</taxon>
        <taxon>Platyhelminthes</taxon>
        <taxon>Cestoda</taxon>
        <taxon>Eucestoda</taxon>
        <taxon>Cyclophyllidea</taxon>
        <taxon>Mesocestoididae</taxon>
        <taxon>Mesocestoides</taxon>
    </lineage>
</organism>
<sequence length="133" mass="14804">MTVIVVKFTTAAAAAAAAAKCTRKTREEVGGKMARTRLPTLSTSSDRPTPPPDEKASGIAISRERASKAIYHEIPRALVSRPHRQTTLKSTGSLRMRKQLLLGNYGNWCHADQRGIFHTKEEEKTEEEEEEEK</sequence>
<evidence type="ECO:0000313" key="3">
    <source>
        <dbReference type="Proteomes" id="UP000267029"/>
    </source>
</evidence>
<reference evidence="2 3" key="2">
    <citation type="submission" date="2018-10" db="EMBL/GenBank/DDBJ databases">
        <authorList>
            <consortium name="Pathogen Informatics"/>
        </authorList>
    </citation>
    <scope>NUCLEOTIDE SEQUENCE [LARGE SCALE GENOMIC DNA]</scope>
</reference>
<keyword evidence="3" id="KW-1185">Reference proteome</keyword>
<accession>A0A0R3U434</accession>
<feature type="compositionally biased region" description="Low complexity" evidence="1">
    <location>
        <begin position="38"/>
        <end position="47"/>
    </location>
</feature>
<gene>
    <name evidence="2" type="ORF">MCOS_LOCUS1386</name>
</gene>
<dbReference type="AlphaFoldDB" id="A0A0R3U434"/>
<dbReference type="Proteomes" id="UP000267029">
    <property type="component" value="Unassembled WGS sequence"/>
</dbReference>
<protein>
    <submittedName>
        <fullName evidence="4">Secreted protein</fullName>
    </submittedName>
</protein>
<reference evidence="4" key="1">
    <citation type="submission" date="2017-02" db="UniProtKB">
        <authorList>
            <consortium name="WormBaseParasite"/>
        </authorList>
    </citation>
    <scope>IDENTIFICATION</scope>
</reference>
<evidence type="ECO:0000256" key="1">
    <source>
        <dbReference type="SAM" id="MobiDB-lite"/>
    </source>
</evidence>
<dbReference type="WBParaSite" id="MCOS_0000138501-mRNA-1">
    <property type="protein sequence ID" value="MCOS_0000138501-mRNA-1"/>
    <property type="gene ID" value="MCOS_0000138501"/>
</dbReference>
<dbReference type="EMBL" id="UXSR01000170">
    <property type="protein sequence ID" value="VDD75383.1"/>
    <property type="molecule type" value="Genomic_DNA"/>
</dbReference>
<feature type="region of interest" description="Disordered" evidence="1">
    <location>
        <begin position="23"/>
        <end position="60"/>
    </location>
</feature>
<evidence type="ECO:0000313" key="2">
    <source>
        <dbReference type="EMBL" id="VDD75383.1"/>
    </source>
</evidence>